<organism evidence="2 3">
    <name type="scientific">Candidatus Propionivibrio aalborgensis</name>
    <dbReference type="NCBI Taxonomy" id="1860101"/>
    <lineage>
        <taxon>Bacteria</taxon>
        <taxon>Pseudomonadati</taxon>
        <taxon>Pseudomonadota</taxon>
        <taxon>Betaproteobacteria</taxon>
        <taxon>Rhodocyclales</taxon>
        <taxon>Rhodocyclaceae</taxon>
        <taxon>Propionivibrio</taxon>
    </lineage>
</organism>
<feature type="region of interest" description="Disordered" evidence="1">
    <location>
        <begin position="116"/>
        <end position="139"/>
    </location>
</feature>
<keyword evidence="3" id="KW-1185">Reference proteome</keyword>
<evidence type="ECO:0000256" key="1">
    <source>
        <dbReference type="SAM" id="MobiDB-lite"/>
    </source>
</evidence>
<sequence length="351" mass="38147">MNPGAELQYELGRAVGTLRRRSASTSDTTEKKALSRIIQRLDKQLAALDRADLLTVAKALADGIDALDDAVAAVKRGPFDGYLSALEGHFDDLSSLSAALHGLDALVPTPAADELAADSAEPKPVSTLPKAKSRGKKARGMIPEEALEKAQGMALAVALPASLKPPANATDFATLKDEYAAWYAACKVRPERKGELAYYLKRLTQGQPTYQQVGAELNIPWVFIGITHGMECGFNFKGHLHNGDPLTARTVQVPKGRPATGNPPFTWSQSARDALIYKGYHQVTDWSVPHMLHLFERYNGMGYRRRGVPTPYLWSFSNLFEKGKFVADGHFDLEAVSKQCGAALMLKAVLG</sequence>
<reference evidence="2 3" key="1">
    <citation type="submission" date="2016-06" db="EMBL/GenBank/DDBJ databases">
        <authorList>
            <person name="Kjaerup R.B."/>
            <person name="Dalgaard T.S."/>
            <person name="Juul-Madsen H.R."/>
        </authorList>
    </citation>
    <scope>NUCLEOTIDE SEQUENCE [LARGE SCALE GENOMIC DNA]</scope>
    <source>
        <strain evidence="2">2</strain>
    </source>
</reference>
<proteinExistence type="predicted"/>
<dbReference type="Proteomes" id="UP000199600">
    <property type="component" value="Unassembled WGS sequence"/>
</dbReference>
<accession>A0A1A8XL62</accession>
<gene>
    <name evidence="2" type="ORF">PROAA_170013</name>
</gene>
<name>A0A1A8XL62_9RHOO</name>
<dbReference type="EMBL" id="FLQY01000079">
    <property type="protein sequence ID" value="SBT05909.1"/>
    <property type="molecule type" value="Genomic_DNA"/>
</dbReference>
<evidence type="ECO:0000313" key="3">
    <source>
        <dbReference type="Proteomes" id="UP000199600"/>
    </source>
</evidence>
<dbReference type="RefSeq" id="WP_186410320.1">
    <property type="nucleotide sequence ID" value="NZ_FLQY01000079.1"/>
</dbReference>
<evidence type="ECO:0000313" key="2">
    <source>
        <dbReference type="EMBL" id="SBT05909.1"/>
    </source>
</evidence>
<dbReference type="AlphaFoldDB" id="A0A1A8XL62"/>
<protein>
    <submittedName>
        <fullName evidence="2">Uncharacterized protein</fullName>
    </submittedName>
</protein>